<dbReference type="PANTHER" id="PTHR31116">
    <property type="entry name" value="OS04G0501200 PROTEIN"/>
    <property type="match status" value="1"/>
</dbReference>
<dbReference type="GO" id="GO:0046872">
    <property type="term" value="F:metal ion binding"/>
    <property type="evidence" value="ECO:0007669"/>
    <property type="project" value="UniProtKB-KW"/>
</dbReference>
<feature type="binding site" evidence="1">
    <location>
        <position position="146"/>
    </location>
    <ligand>
        <name>Zn(2+)</name>
        <dbReference type="ChEBI" id="CHEBI:29105"/>
    </ligand>
</feature>
<feature type="compositionally biased region" description="Pro residues" evidence="2">
    <location>
        <begin position="58"/>
        <end position="67"/>
    </location>
</feature>
<dbReference type="SUPFAM" id="SSF48150">
    <property type="entry name" value="DNA-glycosylase"/>
    <property type="match status" value="1"/>
</dbReference>
<dbReference type="GO" id="GO:0008725">
    <property type="term" value="F:DNA-3-methyladenine glycosylase activity"/>
    <property type="evidence" value="ECO:0007669"/>
    <property type="project" value="InterPro"/>
</dbReference>
<dbReference type="PANTHER" id="PTHR31116:SF4">
    <property type="entry name" value="DNA GLYCOSYLASE SUPERFAMILY PROTEIN"/>
    <property type="match status" value="1"/>
</dbReference>
<feature type="region of interest" description="Disordered" evidence="2">
    <location>
        <begin position="1"/>
        <end position="74"/>
    </location>
</feature>
<protein>
    <recommendedName>
        <fullName evidence="5">DNA-3-methyladenine glycosylase I</fullName>
    </recommendedName>
</protein>
<dbReference type="AlphaFoldDB" id="A0AAD6EK14"/>
<organism evidence="3 4">
    <name type="scientific">Rhynchospora tenuis</name>
    <dbReference type="NCBI Taxonomy" id="198213"/>
    <lineage>
        <taxon>Eukaryota</taxon>
        <taxon>Viridiplantae</taxon>
        <taxon>Streptophyta</taxon>
        <taxon>Embryophyta</taxon>
        <taxon>Tracheophyta</taxon>
        <taxon>Spermatophyta</taxon>
        <taxon>Magnoliopsida</taxon>
        <taxon>Liliopsida</taxon>
        <taxon>Poales</taxon>
        <taxon>Cyperaceae</taxon>
        <taxon>Cyperoideae</taxon>
        <taxon>Rhynchosporeae</taxon>
        <taxon>Rhynchospora</taxon>
    </lineage>
</organism>
<feature type="binding site" evidence="1">
    <location>
        <position position="317"/>
    </location>
    <ligand>
        <name>Zn(2+)</name>
        <dbReference type="ChEBI" id="CHEBI:29105"/>
    </ligand>
</feature>
<dbReference type="InterPro" id="IPR011257">
    <property type="entry name" value="DNA_glycosylase"/>
</dbReference>
<dbReference type="EMBL" id="JAMRDG010000002">
    <property type="protein sequence ID" value="KAJ3687300.1"/>
    <property type="molecule type" value="Genomic_DNA"/>
</dbReference>
<name>A0AAD6EK14_9POAL</name>
<feature type="binding site" evidence="1">
    <location>
        <position position="321"/>
    </location>
    <ligand>
        <name>Zn(2+)</name>
        <dbReference type="ChEBI" id="CHEBI:29105"/>
    </ligand>
</feature>
<accession>A0AAD6EK14</accession>
<sequence>MCNSKPKSPMAQIDGRPVLQPASNRISVNPNCQTPPKKSLQKFDTHKEIKRATSSPKVSPPVSPKPVTPKSDSLKKKAKLILNGGNELAVPSTSMTRYRQKGSLTHEERKIKVAHYGRVGSFKNEAKVVTLDFESSASDFKEEKRCSFITPNSDPVFVAYHDEEWGVPVYDDRMLFELLVLSGAQVGSDWTTILKRRNELREAFAGFDAEIVAQYTARKIGSLSENLGLDMTFVRGVVDNASRILEVRLQLGSFDKYLWGFVNHKPLSPNYKCSRKIPVKTSKSESISKDMVRRGFRYAGPTVIYSFMQAAGLTNDHLVSCHRHRGCLAGSSSSFAS</sequence>
<gene>
    <name evidence="3" type="ORF">LUZ61_016464</name>
</gene>
<keyword evidence="1" id="KW-0479">Metal-binding</keyword>
<comment type="caution">
    <text evidence="3">The sequence shown here is derived from an EMBL/GenBank/DDBJ whole genome shotgun (WGS) entry which is preliminary data.</text>
</comment>
<dbReference type="Pfam" id="PF03352">
    <property type="entry name" value="Adenine_glyco"/>
    <property type="match status" value="1"/>
</dbReference>
<evidence type="ECO:0000313" key="4">
    <source>
        <dbReference type="Proteomes" id="UP001210211"/>
    </source>
</evidence>
<reference evidence="3 4" key="1">
    <citation type="journal article" date="2022" name="Cell">
        <title>Repeat-based holocentromeres influence genome architecture and karyotype evolution.</title>
        <authorList>
            <person name="Hofstatter P.G."/>
            <person name="Thangavel G."/>
            <person name="Lux T."/>
            <person name="Neumann P."/>
            <person name="Vondrak T."/>
            <person name="Novak P."/>
            <person name="Zhang M."/>
            <person name="Costa L."/>
            <person name="Castellani M."/>
            <person name="Scott A."/>
            <person name="Toegelov H."/>
            <person name="Fuchs J."/>
            <person name="Mata-Sucre Y."/>
            <person name="Dias Y."/>
            <person name="Vanzela A.L.L."/>
            <person name="Huettel B."/>
            <person name="Almeida C.C.S."/>
            <person name="Simkova H."/>
            <person name="Souza G."/>
            <person name="Pedrosa-Harand A."/>
            <person name="Macas J."/>
            <person name="Mayer K.F.X."/>
            <person name="Houben A."/>
            <person name="Marques A."/>
        </authorList>
    </citation>
    <scope>NUCLEOTIDE SEQUENCE [LARGE SCALE GENOMIC DNA]</scope>
    <source>
        <strain evidence="3">RhyTen1mFocal</strain>
    </source>
</reference>
<proteinExistence type="predicted"/>
<feature type="compositionally biased region" description="Basic and acidic residues" evidence="2">
    <location>
        <begin position="41"/>
        <end position="51"/>
    </location>
</feature>
<keyword evidence="1" id="KW-0862">Zinc</keyword>
<keyword evidence="4" id="KW-1185">Reference proteome</keyword>
<dbReference type="Gene3D" id="1.10.340.30">
    <property type="entry name" value="Hypothetical protein, domain 2"/>
    <property type="match status" value="1"/>
</dbReference>
<evidence type="ECO:0008006" key="5">
    <source>
        <dbReference type="Google" id="ProtNLM"/>
    </source>
</evidence>
<feature type="compositionally biased region" description="Polar residues" evidence="2">
    <location>
        <begin position="21"/>
        <end position="36"/>
    </location>
</feature>
<evidence type="ECO:0000256" key="2">
    <source>
        <dbReference type="SAM" id="MobiDB-lite"/>
    </source>
</evidence>
<evidence type="ECO:0000256" key="1">
    <source>
        <dbReference type="PIRSR" id="PIRSR605019-1"/>
    </source>
</evidence>
<feature type="binding site" evidence="1">
    <location>
        <position position="161"/>
    </location>
    <ligand>
        <name>Zn(2+)</name>
        <dbReference type="ChEBI" id="CHEBI:29105"/>
    </ligand>
</feature>
<dbReference type="GO" id="GO:0006284">
    <property type="term" value="P:base-excision repair"/>
    <property type="evidence" value="ECO:0007669"/>
    <property type="project" value="InterPro"/>
</dbReference>
<evidence type="ECO:0000313" key="3">
    <source>
        <dbReference type="EMBL" id="KAJ3687300.1"/>
    </source>
</evidence>
<dbReference type="Proteomes" id="UP001210211">
    <property type="component" value="Unassembled WGS sequence"/>
</dbReference>
<dbReference type="InterPro" id="IPR005019">
    <property type="entry name" value="Adenine_glyco"/>
</dbReference>